<dbReference type="STRING" id="105231.A0A1Y1I689"/>
<dbReference type="Proteomes" id="UP000054558">
    <property type="component" value="Unassembled WGS sequence"/>
</dbReference>
<accession>A0A1Y1I689</accession>
<reference evidence="3 4" key="1">
    <citation type="journal article" date="2014" name="Nat. Commun.">
        <title>Klebsormidium flaccidum genome reveals primary factors for plant terrestrial adaptation.</title>
        <authorList>
            <person name="Hori K."/>
            <person name="Maruyama F."/>
            <person name="Fujisawa T."/>
            <person name="Togashi T."/>
            <person name="Yamamoto N."/>
            <person name="Seo M."/>
            <person name="Sato S."/>
            <person name="Yamada T."/>
            <person name="Mori H."/>
            <person name="Tajima N."/>
            <person name="Moriyama T."/>
            <person name="Ikeuchi M."/>
            <person name="Watanabe M."/>
            <person name="Wada H."/>
            <person name="Kobayashi K."/>
            <person name="Saito M."/>
            <person name="Masuda T."/>
            <person name="Sasaki-Sekimoto Y."/>
            <person name="Mashiguchi K."/>
            <person name="Awai K."/>
            <person name="Shimojima M."/>
            <person name="Masuda S."/>
            <person name="Iwai M."/>
            <person name="Nobusawa T."/>
            <person name="Narise T."/>
            <person name="Kondo S."/>
            <person name="Saito H."/>
            <person name="Sato R."/>
            <person name="Murakawa M."/>
            <person name="Ihara Y."/>
            <person name="Oshima-Yamada Y."/>
            <person name="Ohtaka K."/>
            <person name="Satoh M."/>
            <person name="Sonobe K."/>
            <person name="Ishii M."/>
            <person name="Ohtani R."/>
            <person name="Kanamori-Sato M."/>
            <person name="Honoki R."/>
            <person name="Miyazaki D."/>
            <person name="Mochizuki H."/>
            <person name="Umetsu J."/>
            <person name="Higashi K."/>
            <person name="Shibata D."/>
            <person name="Kamiya Y."/>
            <person name="Sato N."/>
            <person name="Nakamura Y."/>
            <person name="Tabata S."/>
            <person name="Ida S."/>
            <person name="Kurokawa K."/>
            <person name="Ohta H."/>
        </authorList>
    </citation>
    <scope>NUCLEOTIDE SEQUENCE [LARGE SCALE GENOMIC DNA]</scope>
    <source>
        <strain evidence="3 4">NIES-2285</strain>
    </source>
</reference>
<name>A0A1Y1I689_KLENI</name>
<protein>
    <recommendedName>
        <fullName evidence="5">LTD domain-containing protein</fullName>
    </recommendedName>
</protein>
<evidence type="ECO:0008006" key="5">
    <source>
        <dbReference type="Google" id="ProtNLM"/>
    </source>
</evidence>
<dbReference type="PANTHER" id="PTHR42834:SF1">
    <property type="entry name" value="ENDONUCLEASE_EXONUCLEASE_PHOSPHATASE FAMILY PROTEIN (AFU_ORTHOLOGUE AFUA_3G09210)"/>
    <property type="match status" value="1"/>
</dbReference>
<dbReference type="OMA" id="NCENGYA"/>
<sequence length="496" mass="49915">MAVWGLPLLVVLLLATTGVNARALTERRQVAQSGATAVFIDEIHWENAILDFGEAVEVFGPLGLDIAGYVLTRYAGFLNDVGQACNTPDCIAAGYEFTFPPNTILTDPDNTGSGAGTVVVVFPPEGLPNVGAQISLSDTTGQVLDYLTYASLGSLARTTPASVGAALGLTPDVVTTQESGSAPAGLSVQRTGATTWRDPPGNNTFGKVYPDYITADQIPLCRVLADGSIAYAANGNFSCGAFQSTVYVSPVTQPPKWADGPRIIGPGKLPDAAATAALLADTGFQGTPAATPAPTTPAPTTPAPTFRVPCPTSPVGGICDFQGPTPNQCFNAAGNRFICCATVCSNTPGGDPVCGPAEPGCFATATPAPTTGTPGPTTSAPAPTTEPISTPGPTTSAPVSTTEPTSTPAPTTGGPTSTPVPTTVPTSTPGPTATPSSTPAPTTPGPTATPQIQPVGGTCDPYGPTPNQCFASNGQTYVCCQTACSPEAPGQFPKCV</sequence>
<evidence type="ECO:0000256" key="2">
    <source>
        <dbReference type="SAM" id="SignalP"/>
    </source>
</evidence>
<keyword evidence="2" id="KW-0732">Signal</keyword>
<feature type="signal peptide" evidence="2">
    <location>
        <begin position="1"/>
        <end position="21"/>
    </location>
</feature>
<dbReference type="PANTHER" id="PTHR42834">
    <property type="entry name" value="ENDONUCLEASE/EXONUCLEASE/PHOSPHATASE FAMILY PROTEIN (AFU_ORTHOLOGUE AFUA_3G09210)"/>
    <property type="match status" value="1"/>
</dbReference>
<evidence type="ECO:0000256" key="1">
    <source>
        <dbReference type="SAM" id="MobiDB-lite"/>
    </source>
</evidence>
<feature type="compositionally biased region" description="Low complexity" evidence="1">
    <location>
        <begin position="365"/>
        <end position="450"/>
    </location>
</feature>
<proteinExistence type="predicted"/>
<feature type="chain" id="PRO_5013005344" description="LTD domain-containing protein" evidence="2">
    <location>
        <begin position="22"/>
        <end position="496"/>
    </location>
</feature>
<feature type="region of interest" description="Disordered" evidence="1">
    <location>
        <begin position="365"/>
        <end position="459"/>
    </location>
</feature>
<evidence type="ECO:0000313" key="3">
    <source>
        <dbReference type="EMBL" id="GAQ84236.1"/>
    </source>
</evidence>
<dbReference type="AlphaFoldDB" id="A0A1Y1I689"/>
<organism evidence="3 4">
    <name type="scientific">Klebsormidium nitens</name>
    <name type="common">Green alga</name>
    <name type="synonym">Ulothrix nitens</name>
    <dbReference type="NCBI Taxonomy" id="105231"/>
    <lineage>
        <taxon>Eukaryota</taxon>
        <taxon>Viridiplantae</taxon>
        <taxon>Streptophyta</taxon>
        <taxon>Klebsormidiophyceae</taxon>
        <taxon>Klebsormidiales</taxon>
        <taxon>Klebsormidiaceae</taxon>
        <taxon>Klebsormidium</taxon>
    </lineage>
</organism>
<gene>
    <name evidence="3" type="ORF">KFL_001810160</name>
</gene>
<keyword evidence="4" id="KW-1185">Reference proteome</keyword>
<dbReference type="EMBL" id="DF237130">
    <property type="protein sequence ID" value="GAQ84236.1"/>
    <property type="molecule type" value="Genomic_DNA"/>
</dbReference>
<evidence type="ECO:0000313" key="4">
    <source>
        <dbReference type="Proteomes" id="UP000054558"/>
    </source>
</evidence>
<feature type="region of interest" description="Disordered" evidence="1">
    <location>
        <begin position="178"/>
        <end position="199"/>
    </location>
</feature>